<dbReference type="OrthoDB" id="10459430at2759"/>
<feature type="signal peptide" evidence="1">
    <location>
        <begin position="1"/>
        <end position="38"/>
    </location>
</feature>
<gene>
    <name evidence="2" type="ORF">EK21DRAFT_109082</name>
</gene>
<evidence type="ECO:0000256" key="1">
    <source>
        <dbReference type="SAM" id="SignalP"/>
    </source>
</evidence>
<dbReference type="AlphaFoldDB" id="A0A9P4LRZ8"/>
<protein>
    <recommendedName>
        <fullName evidence="4">Secreted protein</fullName>
    </recommendedName>
</protein>
<accession>A0A9P4LRZ8</accession>
<comment type="caution">
    <text evidence="2">The sequence shown here is derived from an EMBL/GenBank/DDBJ whole genome shotgun (WGS) entry which is preliminary data.</text>
</comment>
<reference evidence="2" key="1">
    <citation type="journal article" date="2020" name="Stud. Mycol.">
        <title>101 Dothideomycetes genomes: a test case for predicting lifestyles and emergence of pathogens.</title>
        <authorList>
            <person name="Haridas S."/>
            <person name="Albert R."/>
            <person name="Binder M."/>
            <person name="Bloem J."/>
            <person name="Labutti K."/>
            <person name="Salamov A."/>
            <person name="Andreopoulos B."/>
            <person name="Baker S."/>
            <person name="Barry K."/>
            <person name="Bills G."/>
            <person name="Bluhm B."/>
            <person name="Cannon C."/>
            <person name="Castanera R."/>
            <person name="Culley D."/>
            <person name="Daum C."/>
            <person name="Ezra D."/>
            <person name="Gonzalez J."/>
            <person name="Henrissat B."/>
            <person name="Kuo A."/>
            <person name="Liang C."/>
            <person name="Lipzen A."/>
            <person name="Lutzoni F."/>
            <person name="Magnuson J."/>
            <person name="Mondo S."/>
            <person name="Nolan M."/>
            <person name="Ohm R."/>
            <person name="Pangilinan J."/>
            <person name="Park H.-J."/>
            <person name="Ramirez L."/>
            <person name="Alfaro M."/>
            <person name="Sun H."/>
            <person name="Tritt A."/>
            <person name="Yoshinaga Y."/>
            <person name="Zwiers L.-H."/>
            <person name="Turgeon B."/>
            <person name="Goodwin S."/>
            <person name="Spatafora J."/>
            <person name="Crous P."/>
            <person name="Grigoriev I."/>
        </authorList>
    </citation>
    <scope>NUCLEOTIDE SEQUENCE</scope>
    <source>
        <strain evidence="2">CBS 110217</strain>
    </source>
</reference>
<evidence type="ECO:0008006" key="4">
    <source>
        <dbReference type="Google" id="ProtNLM"/>
    </source>
</evidence>
<name>A0A9P4LRZ8_9PLEO</name>
<sequence length="154" mass="16462">MINPTAPPTPAPMPVDFVSLLPVLGSVVAVVVPDVTLASNDDGAVGPVAESLALETDEAIDFVMLALVDGPIDAANSIKTALSVLQHLVFSASLSQQYFASLPYPCDPHCQTCTPPDRKSYALWFVGVSRLSWHCCGQSGLAQLLYRYMFRAHS</sequence>
<keyword evidence="1" id="KW-0732">Signal</keyword>
<proteinExistence type="predicted"/>
<dbReference type="Proteomes" id="UP000799777">
    <property type="component" value="Unassembled WGS sequence"/>
</dbReference>
<evidence type="ECO:0000313" key="2">
    <source>
        <dbReference type="EMBL" id="KAF2033284.1"/>
    </source>
</evidence>
<organism evidence="2 3">
    <name type="scientific">Setomelanomma holmii</name>
    <dbReference type="NCBI Taxonomy" id="210430"/>
    <lineage>
        <taxon>Eukaryota</taxon>
        <taxon>Fungi</taxon>
        <taxon>Dikarya</taxon>
        <taxon>Ascomycota</taxon>
        <taxon>Pezizomycotina</taxon>
        <taxon>Dothideomycetes</taxon>
        <taxon>Pleosporomycetidae</taxon>
        <taxon>Pleosporales</taxon>
        <taxon>Pleosporineae</taxon>
        <taxon>Phaeosphaeriaceae</taxon>
        <taxon>Setomelanomma</taxon>
    </lineage>
</organism>
<dbReference type="EMBL" id="ML978167">
    <property type="protein sequence ID" value="KAF2033284.1"/>
    <property type="molecule type" value="Genomic_DNA"/>
</dbReference>
<evidence type="ECO:0000313" key="3">
    <source>
        <dbReference type="Proteomes" id="UP000799777"/>
    </source>
</evidence>
<keyword evidence="3" id="KW-1185">Reference proteome</keyword>
<feature type="chain" id="PRO_5040231636" description="Secreted protein" evidence="1">
    <location>
        <begin position="39"/>
        <end position="154"/>
    </location>
</feature>